<keyword evidence="8" id="KW-1185">Reference proteome</keyword>
<protein>
    <submittedName>
        <fullName evidence="7">Alpha-ketoglutarate-dependent dioxygenase AlkB family protein</fullName>
    </submittedName>
</protein>
<dbReference type="GO" id="GO:0051213">
    <property type="term" value="F:dioxygenase activity"/>
    <property type="evidence" value="ECO:0007669"/>
    <property type="project" value="UniProtKB-KW"/>
</dbReference>
<evidence type="ECO:0000256" key="3">
    <source>
        <dbReference type="ARBA" id="ARBA00022964"/>
    </source>
</evidence>
<evidence type="ECO:0000256" key="2">
    <source>
        <dbReference type="ARBA" id="ARBA00022723"/>
    </source>
</evidence>
<keyword evidence="3 7" id="KW-0223">Dioxygenase</keyword>
<dbReference type="Proteomes" id="UP001595947">
    <property type="component" value="Unassembled WGS sequence"/>
</dbReference>
<accession>A0ABV9YVA3</accession>
<evidence type="ECO:0000256" key="4">
    <source>
        <dbReference type="ARBA" id="ARBA00023002"/>
    </source>
</evidence>
<dbReference type="InterPro" id="IPR004574">
    <property type="entry name" value="Alkb"/>
</dbReference>
<dbReference type="RefSeq" id="WP_378037870.1">
    <property type="nucleotide sequence ID" value="NZ_JBHSIV010000024.1"/>
</dbReference>
<proteinExistence type="predicted"/>
<evidence type="ECO:0000256" key="1">
    <source>
        <dbReference type="ARBA" id="ARBA00001954"/>
    </source>
</evidence>
<organism evidence="7 8">
    <name type="scientific">Actinomycetospora atypica</name>
    <dbReference type="NCBI Taxonomy" id="1290095"/>
    <lineage>
        <taxon>Bacteria</taxon>
        <taxon>Bacillati</taxon>
        <taxon>Actinomycetota</taxon>
        <taxon>Actinomycetes</taxon>
        <taxon>Pseudonocardiales</taxon>
        <taxon>Pseudonocardiaceae</taxon>
        <taxon>Actinomycetospora</taxon>
    </lineage>
</organism>
<evidence type="ECO:0000313" key="7">
    <source>
        <dbReference type="EMBL" id="MFC5064526.1"/>
    </source>
</evidence>
<sequence length="219" mass="24379">MTFELIARPRRTVAPGVVHVPDWLDLDAQRHLADACREWAAAGPGARRARLPSGSTMTVAAVCLGWHWSPYRYSRTRDDQDGSPVLPLPGWLRDLGRAALRDAYEDPHLTYDPDVALVNLYDGDARMGQHQDREERAPDPVVSLSLGAACVFRVGNTENRNRPWTDLELCSGDLVVFGRENRLAYHGVPRLLPDRDVPDLGLPPGMRVNVTLRVTDLAD</sequence>
<dbReference type="PANTHER" id="PTHR16557">
    <property type="entry name" value="ALKYLATED DNA REPAIR PROTEIN ALKB-RELATED"/>
    <property type="match status" value="1"/>
</dbReference>
<dbReference type="Pfam" id="PF13532">
    <property type="entry name" value="2OG-FeII_Oxy_2"/>
    <property type="match status" value="1"/>
</dbReference>
<dbReference type="InterPro" id="IPR037151">
    <property type="entry name" value="AlkB-like_sf"/>
</dbReference>
<reference evidence="8" key="1">
    <citation type="journal article" date="2019" name="Int. J. Syst. Evol. Microbiol.">
        <title>The Global Catalogue of Microorganisms (GCM) 10K type strain sequencing project: providing services to taxonomists for standard genome sequencing and annotation.</title>
        <authorList>
            <consortium name="The Broad Institute Genomics Platform"/>
            <consortium name="The Broad Institute Genome Sequencing Center for Infectious Disease"/>
            <person name="Wu L."/>
            <person name="Ma J."/>
        </authorList>
    </citation>
    <scope>NUCLEOTIDE SEQUENCE [LARGE SCALE GENOMIC DNA]</scope>
    <source>
        <strain evidence="8">CGMCC 4.7093</strain>
    </source>
</reference>
<dbReference type="PROSITE" id="PS51471">
    <property type="entry name" value="FE2OG_OXY"/>
    <property type="match status" value="1"/>
</dbReference>
<dbReference type="Gene3D" id="2.60.120.590">
    <property type="entry name" value="Alpha-ketoglutarate-dependent dioxygenase AlkB-like"/>
    <property type="match status" value="1"/>
</dbReference>
<dbReference type="SUPFAM" id="SSF51197">
    <property type="entry name" value="Clavaminate synthase-like"/>
    <property type="match status" value="1"/>
</dbReference>
<keyword evidence="4" id="KW-0560">Oxidoreductase</keyword>
<feature type="domain" description="Fe2OG dioxygenase" evidence="6">
    <location>
        <begin position="112"/>
        <end position="216"/>
    </location>
</feature>
<dbReference type="PANTHER" id="PTHR16557:SF2">
    <property type="entry name" value="NUCLEIC ACID DIOXYGENASE ALKBH1"/>
    <property type="match status" value="1"/>
</dbReference>
<keyword evidence="2" id="KW-0479">Metal-binding</keyword>
<evidence type="ECO:0000313" key="8">
    <source>
        <dbReference type="Proteomes" id="UP001595947"/>
    </source>
</evidence>
<evidence type="ECO:0000256" key="5">
    <source>
        <dbReference type="ARBA" id="ARBA00023004"/>
    </source>
</evidence>
<name>A0ABV9YVA3_9PSEU</name>
<comment type="cofactor">
    <cofactor evidence="1">
        <name>Fe(2+)</name>
        <dbReference type="ChEBI" id="CHEBI:29033"/>
    </cofactor>
</comment>
<gene>
    <name evidence="7" type="ORF">ACFPBZ_20055</name>
</gene>
<evidence type="ECO:0000259" key="6">
    <source>
        <dbReference type="PROSITE" id="PS51471"/>
    </source>
</evidence>
<keyword evidence="5" id="KW-0408">Iron</keyword>
<comment type="caution">
    <text evidence="7">The sequence shown here is derived from an EMBL/GenBank/DDBJ whole genome shotgun (WGS) entry which is preliminary data.</text>
</comment>
<dbReference type="InterPro" id="IPR027450">
    <property type="entry name" value="AlkB-like"/>
</dbReference>
<dbReference type="EMBL" id="JBHSIV010000024">
    <property type="protein sequence ID" value="MFC5064526.1"/>
    <property type="molecule type" value="Genomic_DNA"/>
</dbReference>
<dbReference type="InterPro" id="IPR005123">
    <property type="entry name" value="Oxoglu/Fe-dep_dioxygenase_dom"/>
</dbReference>